<dbReference type="EMBL" id="CP076129">
    <property type="protein sequence ID" value="QWG09900.1"/>
    <property type="molecule type" value="Genomic_DNA"/>
</dbReference>
<gene>
    <name evidence="1" type="ORF">KM029_19660</name>
</gene>
<dbReference type="RefSeq" id="WP_144076553.1">
    <property type="nucleotide sequence ID" value="NZ_CP076129.1"/>
</dbReference>
<name>A0ABX8H247_9BACT</name>
<accession>A0ABX8H247</accession>
<proteinExistence type="predicted"/>
<dbReference type="Proteomes" id="UP000682802">
    <property type="component" value="Chromosome 2"/>
</dbReference>
<evidence type="ECO:0000313" key="1">
    <source>
        <dbReference type="EMBL" id="QWG09900.1"/>
    </source>
</evidence>
<keyword evidence="2" id="KW-1185">Reference proteome</keyword>
<reference evidence="1 2" key="1">
    <citation type="submission" date="2021-05" db="EMBL/GenBank/DDBJ databases">
        <title>Comparative genomic studies on the polysaccharide-degrading batcterial strains of the Flammeovirga genus.</title>
        <authorList>
            <person name="Zewei F."/>
            <person name="Zheng Z."/>
            <person name="Yu L."/>
            <person name="Ruyue G."/>
            <person name="Yanhong M."/>
            <person name="Yuanyuan C."/>
            <person name="Jingyan G."/>
            <person name="Wenjun H."/>
        </authorList>
    </citation>
    <scope>NUCLEOTIDE SEQUENCE [LARGE SCALE GENOMIC DNA]</scope>
    <source>
        <strain evidence="1 2">YS10</strain>
    </source>
</reference>
<protein>
    <submittedName>
        <fullName evidence="1">Uncharacterized protein</fullName>
    </submittedName>
</protein>
<organism evidence="1 2">
    <name type="scientific">Flammeovirga kamogawensis</name>
    <dbReference type="NCBI Taxonomy" id="373891"/>
    <lineage>
        <taxon>Bacteria</taxon>
        <taxon>Pseudomonadati</taxon>
        <taxon>Bacteroidota</taxon>
        <taxon>Cytophagia</taxon>
        <taxon>Cytophagales</taxon>
        <taxon>Flammeovirgaceae</taxon>
        <taxon>Flammeovirga</taxon>
    </lineage>
</organism>
<sequence length="202" mass="23119">MNAEVINNLLDKLDTSVNSNSFWIELGIPKANTDLGQILVQHLKTGNFHFELMKQDIERGWEYYVETVFQRNTEQSFLIPRIGNTWNGTKEISYKEINRKHTSELLFDLLTGFGEYFSISSSGSFMNKNEAASIIDNLLSNLDRLDSDWKVFNIDPNFLNNAESFFDSGYVKLPYFEGAGRDLALCFLVDGELNILLTNGYN</sequence>
<evidence type="ECO:0000313" key="2">
    <source>
        <dbReference type="Proteomes" id="UP000682802"/>
    </source>
</evidence>